<organism evidence="1 2">
    <name type="scientific">Romanomermis culicivorax</name>
    <name type="common">Nematode worm</name>
    <dbReference type="NCBI Taxonomy" id="13658"/>
    <lineage>
        <taxon>Eukaryota</taxon>
        <taxon>Metazoa</taxon>
        <taxon>Ecdysozoa</taxon>
        <taxon>Nematoda</taxon>
        <taxon>Enoplea</taxon>
        <taxon>Dorylaimia</taxon>
        <taxon>Mermithida</taxon>
        <taxon>Mermithoidea</taxon>
        <taxon>Mermithidae</taxon>
        <taxon>Romanomermis</taxon>
    </lineage>
</organism>
<dbReference type="WBParaSite" id="nRc.2.0.1.t40988-RA">
    <property type="protein sequence ID" value="nRc.2.0.1.t40988-RA"/>
    <property type="gene ID" value="nRc.2.0.1.g40988"/>
</dbReference>
<dbReference type="Proteomes" id="UP000887565">
    <property type="component" value="Unplaced"/>
</dbReference>
<accession>A0A915KTR4</accession>
<keyword evidence="1" id="KW-1185">Reference proteome</keyword>
<reference evidence="2" key="1">
    <citation type="submission" date="2022-11" db="UniProtKB">
        <authorList>
            <consortium name="WormBaseParasite"/>
        </authorList>
    </citation>
    <scope>IDENTIFICATION</scope>
</reference>
<name>A0A915KTR4_ROMCU</name>
<dbReference type="AlphaFoldDB" id="A0A915KTR4"/>
<protein>
    <submittedName>
        <fullName evidence="2">Uncharacterized protein</fullName>
    </submittedName>
</protein>
<evidence type="ECO:0000313" key="2">
    <source>
        <dbReference type="WBParaSite" id="nRc.2.0.1.t40988-RA"/>
    </source>
</evidence>
<evidence type="ECO:0000313" key="1">
    <source>
        <dbReference type="Proteomes" id="UP000887565"/>
    </source>
</evidence>
<sequence length="121" mass="13798">MDKTLQGIQLSFLLLDFFQYTPIFNFCKEKKPEKPHQIMQSMERHVPVSIFVAIVWAPASSAMDRFGTSRSGVSYFRASHFGEGCLVVPMFAVPNQTINSKSYSRVVNLNKSFIKKINVMD</sequence>
<proteinExistence type="predicted"/>